<sequence length="59" mass="6558">GTAVVLPLAPAADFLHLRTPGNSDRFVTKFYSLPRSYVCNDTRELAGFSGRRIHLPIEL</sequence>
<accession>A0A6J4MIS3</accession>
<dbReference type="AlphaFoldDB" id="A0A6J4MIS3"/>
<proteinExistence type="predicted"/>
<feature type="non-terminal residue" evidence="1">
    <location>
        <position position="1"/>
    </location>
</feature>
<gene>
    <name evidence="1" type="ORF">AVDCRST_MAG84-3459</name>
</gene>
<evidence type="ECO:0000313" key="1">
    <source>
        <dbReference type="EMBL" id="CAA9360502.1"/>
    </source>
</evidence>
<protein>
    <submittedName>
        <fullName evidence="1">Uncharacterized protein</fullName>
    </submittedName>
</protein>
<organism evidence="1">
    <name type="scientific">uncultured Microcoleus sp</name>
    <dbReference type="NCBI Taxonomy" id="259945"/>
    <lineage>
        <taxon>Bacteria</taxon>
        <taxon>Bacillati</taxon>
        <taxon>Cyanobacteriota</taxon>
        <taxon>Cyanophyceae</taxon>
        <taxon>Oscillatoriophycideae</taxon>
        <taxon>Oscillatoriales</taxon>
        <taxon>Microcoleaceae</taxon>
        <taxon>Microcoleus</taxon>
        <taxon>environmental samples</taxon>
    </lineage>
</organism>
<reference evidence="1" key="1">
    <citation type="submission" date="2020-02" db="EMBL/GenBank/DDBJ databases">
        <authorList>
            <person name="Meier V. D."/>
        </authorList>
    </citation>
    <scope>NUCLEOTIDE SEQUENCE</scope>
    <source>
        <strain evidence="1">AVDCRST_MAG84</strain>
    </source>
</reference>
<feature type="non-terminal residue" evidence="1">
    <location>
        <position position="59"/>
    </location>
</feature>
<name>A0A6J4MIS3_9CYAN</name>
<dbReference type="EMBL" id="CADCTZ010000679">
    <property type="protein sequence ID" value="CAA9360502.1"/>
    <property type="molecule type" value="Genomic_DNA"/>
</dbReference>